<dbReference type="OrthoDB" id="9805474at2"/>
<comment type="similarity">
    <text evidence="1">Belongs to the hemerythrin family.</text>
</comment>
<dbReference type="EMBL" id="FOQA01000002">
    <property type="protein sequence ID" value="SFH67152.1"/>
    <property type="molecule type" value="Genomic_DNA"/>
</dbReference>
<dbReference type="InterPro" id="IPR000160">
    <property type="entry name" value="GGDEF_dom"/>
</dbReference>
<dbReference type="GO" id="GO:0043709">
    <property type="term" value="P:cell adhesion involved in single-species biofilm formation"/>
    <property type="evidence" value="ECO:0007669"/>
    <property type="project" value="TreeGrafter"/>
</dbReference>
<dbReference type="InterPro" id="IPR012312">
    <property type="entry name" value="Hemerythrin-like"/>
</dbReference>
<dbReference type="CDD" id="cd01949">
    <property type="entry name" value="GGDEF"/>
    <property type="match status" value="1"/>
</dbReference>
<reference evidence="6" key="1">
    <citation type="submission" date="2016-10" db="EMBL/GenBank/DDBJ databases">
        <authorList>
            <person name="Varghese N."/>
            <person name="Submissions S."/>
        </authorList>
    </citation>
    <scope>NUCLEOTIDE SEQUENCE [LARGE SCALE GENOMIC DNA]</scope>
    <source>
        <strain evidence="6">Z-7934</strain>
    </source>
</reference>
<dbReference type="AlphaFoldDB" id="A0A1I3BY33"/>
<organism evidence="5 6">
    <name type="scientific">Tindallia magadiensis</name>
    <dbReference type="NCBI Taxonomy" id="69895"/>
    <lineage>
        <taxon>Bacteria</taxon>
        <taxon>Bacillati</taxon>
        <taxon>Bacillota</taxon>
        <taxon>Clostridia</taxon>
        <taxon>Peptostreptococcales</taxon>
        <taxon>Tindalliaceae</taxon>
        <taxon>Tindallia</taxon>
    </lineage>
</organism>
<name>A0A1I3BY33_9FIRM</name>
<dbReference type="GO" id="GO:0046872">
    <property type="term" value="F:metal ion binding"/>
    <property type="evidence" value="ECO:0007669"/>
    <property type="project" value="UniProtKB-KW"/>
</dbReference>
<accession>A0A1I3BY33</accession>
<dbReference type="NCBIfam" id="TIGR00254">
    <property type="entry name" value="GGDEF"/>
    <property type="match status" value="1"/>
</dbReference>
<dbReference type="Pfam" id="PF01814">
    <property type="entry name" value="Hemerythrin"/>
    <property type="match status" value="1"/>
</dbReference>
<dbReference type="SUPFAM" id="SSF47188">
    <property type="entry name" value="Hemerythrin-like"/>
    <property type="match status" value="1"/>
</dbReference>
<dbReference type="SMART" id="SM00267">
    <property type="entry name" value="GGDEF"/>
    <property type="match status" value="1"/>
</dbReference>
<dbReference type="InterPro" id="IPR035938">
    <property type="entry name" value="Hemerythrin-like_sf"/>
</dbReference>
<dbReference type="InterPro" id="IPR050469">
    <property type="entry name" value="Diguanylate_Cyclase"/>
</dbReference>
<dbReference type="RefSeq" id="WP_093370228.1">
    <property type="nucleotide sequence ID" value="NZ_FOQA01000002.1"/>
</dbReference>
<evidence type="ECO:0000313" key="6">
    <source>
        <dbReference type="Proteomes" id="UP000199287"/>
    </source>
</evidence>
<dbReference type="PANTHER" id="PTHR45138">
    <property type="entry name" value="REGULATORY COMPONENTS OF SENSORY TRANSDUCTION SYSTEM"/>
    <property type="match status" value="1"/>
</dbReference>
<keyword evidence="2" id="KW-0479">Metal-binding</keyword>
<dbReference type="CDD" id="cd12107">
    <property type="entry name" value="Hemerythrin"/>
    <property type="match status" value="1"/>
</dbReference>
<keyword evidence="6" id="KW-1185">Reference proteome</keyword>
<evidence type="ECO:0000256" key="2">
    <source>
        <dbReference type="ARBA" id="ARBA00022723"/>
    </source>
</evidence>
<dbReference type="Pfam" id="PF00990">
    <property type="entry name" value="GGDEF"/>
    <property type="match status" value="1"/>
</dbReference>
<feature type="domain" description="GGDEF" evidence="4">
    <location>
        <begin position="241"/>
        <end position="365"/>
    </location>
</feature>
<dbReference type="Gene3D" id="3.30.70.270">
    <property type="match status" value="1"/>
</dbReference>
<evidence type="ECO:0000256" key="3">
    <source>
        <dbReference type="ARBA" id="ARBA00023004"/>
    </source>
</evidence>
<dbReference type="NCBIfam" id="TIGR02481">
    <property type="entry name" value="hemeryth_dom"/>
    <property type="match status" value="1"/>
</dbReference>
<dbReference type="InterPro" id="IPR012827">
    <property type="entry name" value="Hemerythrin_metal-bd"/>
</dbReference>
<proteinExistence type="inferred from homology"/>
<dbReference type="GO" id="GO:0052621">
    <property type="term" value="F:diguanylate cyclase activity"/>
    <property type="evidence" value="ECO:0007669"/>
    <property type="project" value="TreeGrafter"/>
</dbReference>
<dbReference type="GO" id="GO:1902201">
    <property type="term" value="P:negative regulation of bacterial-type flagellum-dependent cell motility"/>
    <property type="evidence" value="ECO:0007669"/>
    <property type="project" value="TreeGrafter"/>
</dbReference>
<dbReference type="PANTHER" id="PTHR45138:SF9">
    <property type="entry name" value="DIGUANYLATE CYCLASE DGCM-RELATED"/>
    <property type="match status" value="1"/>
</dbReference>
<dbReference type="GO" id="GO:0005886">
    <property type="term" value="C:plasma membrane"/>
    <property type="evidence" value="ECO:0007669"/>
    <property type="project" value="TreeGrafter"/>
</dbReference>
<dbReference type="FunFam" id="3.30.70.270:FF:000001">
    <property type="entry name" value="Diguanylate cyclase domain protein"/>
    <property type="match status" value="1"/>
</dbReference>
<dbReference type="Proteomes" id="UP000199287">
    <property type="component" value="Unassembled WGS sequence"/>
</dbReference>
<evidence type="ECO:0000256" key="1">
    <source>
        <dbReference type="ARBA" id="ARBA00010587"/>
    </source>
</evidence>
<dbReference type="STRING" id="69895.SAMN05192551_10296"/>
<evidence type="ECO:0000259" key="4">
    <source>
        <dbReference type="PROSITE" id="PS50887"/>
    </source>
</evidence>
<protein>
    <submittedName>
        <fullName evidence="5">Hemerythrin</fullName>
    </submittedName>
</protein>
<dbReference type="Gene3D" id="1.20.120.50">
    <property type="entry name" value="Hemerythrin-like"/>
    <property type="match status" value="1"/>
</dbReference>
<dbReference type="SUPFAM" id="SSF55073">
    <property type="entry name" value="Nucleotide cyclase"/>
    <property type="match status" value="1"/>
</dbReference>
<keyword evidence="3" id="KW-0408">Iron</keyword>
<sequence>MTDRFFQWDQDFITGVDLIDAQHFSLIEIINNLLKTCFQTETINEEKIVTISTQLKDYTVDHFQSEEKIMIDAQVDPRHIIDHQKAHKEFVSKIQERFQLSESLSDPCKMGESVEFLIRWLAYHILYMDKNMVQQMNMIQADHLSAAEAYDRMKKMDKSTSEPLLKALKALFYIVSEKNKELEQQNFELEEKVLARTQALEKANEQLRQASLTDELTDLANRRYALSEIQKQIHTWERYDTPFSLLFIDLDGFKSVNDTFGHDAGDKVLQWIASFLSSHTRKTDIPCRLGGDEFIVICPNTALAGAEQLALNLKQELRLRIPDILQKLWNPSFSIGLAEMNPSISTASEILTIADRAMYKEKNRR</sequence>
<dbReference type="PROSITE" id="PS50887">
    <property type="entry name" value="GGDEF"/>
    <property type="match status" value="1"/>
</dbReference>
<gene>
    <name evidence="5" type="ORF">SAMN05192551_10296</name>
</gene>
<dbReference type="InterPro" id="IPR029787">
    <property type="entry name" value="Nucleotide_cyclase"/>
</dbReference>
<dbReference type="InterPro" id="IPR043128">
    <property type="entry name" value="Rev_trsase/Diguanyl_cyclase"/>
</dbReference>
<evidence type="ECO:0000313" key="5">
    <source>
        <dbReference type="EMBL" id="SFH67152.1"/>
    </source>
</evidence>